<dbReference type="Proteomes" id="UP000321079">
    <property type="component" value="Unassembled WGS sequence"/>
</dbReference>
<organism evidence="1 2">
    <name type="scientific">Gluconobacter kanchanaburiensis NBRC 103587</name>
    <dbReference type="NCBI Taxonomy" id="1307948"/>
    <lineage>
        <taxon>Bacteria</taxon>
        <taxon>Pseudomonadati</taxon>
        <taxon>Pseudomonadota</taxon>
        <taxon>Alphaproteobacteria</taxon>
        <taxon>Acetobacterales</taxon>
        <taxon>Acetobacteraceae</taxon>
        <taxon>Gluconobacter</taxon>
    </lineage>
</organism>
<keyword evidence="2" id="KW-1185">Reference proteome</keyword>
<name>A0A511B4A8_9PROT</name>
<sequence length="506" mass="58273">MSVALHGKDKIMQHELQRCALITRWGTVVTRGDTPGTLKQAPINASTPLEDCFPVYSDALRLKTDIEGIGPFILETEAGHTYLKARDGYLTAHEDGSVRLFQELKNPWEQFLVLTRQEFERFYFFVTNSWIDEDGHIIRPSDIESLEYMRLRVGENFFNIAETFINNSDGLVCRTRGDYISDMVVWNDLWMPHRYRLYRPLVYLCAFGIRYLDTLDLCLRSLSEFGKHTGDILIVSDLDEETLKEHCPATALFNCHVWTLHGQAGLDFYTARFRIAQWKPIYQFSPLLYMDTDVVVDNDLNGLFEDIFRSDKMSAQKEFFTRLQTSPSIGSQLFEKDERCHSRDLNVPGFNSGILSIPRIEEFDFVLNMIQSCIYRFSEKVQNRHELSHFDQSIANYIAVLTQSFDLDFLTEKVSYYATGAIRSNDFHTPEREQMNYTGFVHFWGTGERIEAMSTYMQSIRDHVPFEGWTVATPEDVEDETAAGEGDFAGGLITQNAASEQEAAQD</sequence>
<dbReference type="AlphaFoldDB" id="A0A511B4A8"/>
<proteinExistence type="predicted"/>
<dbReference type="InterPro" id="IPR029044">
    <property type="entry name" value="Nucleotide-diphossugar_trans"/>
</dbReference>
<gene>
    <name evidence="1" type="ORF">GKA01_04630</name>
</gene>
<reference evidence="1 2" key="1">
    <citation type="submission" date="2019-07" db="EMBL/GenBank/DDBJ databases">
        <title>Whole genome shotgun sequence of Gluconobacter kanchanaburiensis NBRC 103587.</title>
        <authorList>
            <person name="Hosoyama A."/>
            <person name="Uohara A."/>
            <person name="Ohji S."/>
            <person name="Ichikawa N."/>
        </authorList>
    </citation>
    <scope>NUCLEOTIDE SEQUENCE [LARGE SCALE GENOMIC DNA]</scope>
    <source>
        <strain evidence="1 2">NBRC 103587</strain>
    </source>
</reference>
<dbReference type="EMBL" id="BJVA01000002">
    <property type="protein sequence ID" value="GEK95266.1"/>
    <property type="molecule type" value="Genomic_DNA"/>
</dbReference>
<dbReference type="Gene3D" id="3.90.550.10">
    <property type="entry name" value="Spore Coat Polysaccharide Biosynthesis Protein SpsA, Chain A"/>
    <property type="match status" value="1"/>
</dbReference>
<protein>
    <recommendedName>
        <fullName evidence="3">Glycosyl transferase</fullName>
    </recommendedName>
</protein>
<comment type="caution">
    <text evidence="1">The sequence shown here is derived from an EMBL/GenBank/DDBJ whole genome shotgun (WGS) entry which is preliminary data.</text>
</comment>
<dbReference type="SUPFAM" id="SSF53448">
    <property type="entry name" value="Nucleotide-diphospho-sugar transferases"/>
    <property type="match status" value="1"/>
</dbReference>
<accession>A0A511B4A8</accession>
<evidence type="ECO:0000313" key="1">
    <source>
        <dbReference type="EMBL" id="GEK95266.1"/>
    </source>
</evidence>
<evidence type="ECO:0008006" key="3">
    <source>
        <dbReference type="Google" id="ProtNLM"/>
    </source>
</evidence>
<evidence type="ECO:0000313" key="2">
    <source>
        <dbReference type="Proteomes" id="UP000321079"/>
    </source>
</evidence>